<dbReference type="GO" id="GO:0004632">
    <property type="term" value="F:phosphopantothenate--cysteine ligase activity"/>
    <property type="evidence" value="ECO:0007669"/>
    <property type="project" value="UniProtKB-UniRule"/>
</dbReference>
<comment type="caution">
    <text evidence="8">The sequence shown here is derived from an EMBL/GenBank/DDBJ whole genome shotgun (WGS) entry which is preliminary data.</text>
</comment>
<keyword evidence="3 4" id="KW-0436">Ligase</keyword>
<dbReference type="InterPro" id="IPR005252">
    <property type="entry name" value="CoaBC"/>
</dbReference>
<feature type="compositionally biased region" description="Basic and acidic residues" evidence="5">
    <location>
        <begin position="22"/>
        <end position="34"/>
    </location>
</feature>
<dbReference type="HAMAP" id="MF_02225">
    <property type="entry name" value="CoaBC"/>
    <property type="match status" value="1"/>
</dbReference>
<dbReference type="GO" id="GO:0015937">
    <property type="term" value="P:coenzyme A biosynthetic process"/>
    <property type="evidence" value="ECO:0007669"/>
    <property type="project" value="UniProtKB-UniRule"/>
</dbReference>
<dbReference type="InterPro" id="IPR003382">
    <property type="entry name" value="Flavoprotein"/>
</dbReference>
<accession>A0AB33VGZ6</accession>
<comment type="similarity">
    <text evidence="3 4">In the N-terminal section; belongs to the HFCD (homo-oligomeric flavin containing Cys decarboxylase) superfamily.</text>
</comment>
<dbReference type="InterPro" id="IPR007085">
    <property type="entry name" value="DNA/pantothenate-metab_flavo_C"/>
</dbReference>
<evidence type="ECO:0000313" key="8">
    <source>
        <dbReference type="EMBL" id="EAP74128.1"/>
    </source>
</evidence>
<sequence>MAGHRLLPQPLLGPAHQHAPHHQRDDRTQTDRRQHVTHHGTTQNHIGNQRLRKNSGRRTTAGQAGIIATDRQGDPDRGCILPTHIASIRQSTSRLASMELQGKHFVLGLTGGIACYKSAELVRLLTKAGATVQVVMTDAATHFITPVTMQALSGRPVFTSQWDDRVGNNMAHIDLSREADAIVVAPASTDFLAKLAHGLADDLLSTLCIARDCPLLVAPAMNRQMWAAPATQRNAAQLRADDVTLLGPDAGDQACGEVGDGRMLEPEAIVEALAGFFQPKLLRGRRVLLTAGPTFEPIDPVRGITNLSSGKMGFALARAAAQAGADVALVAGPCHQDTPVGVLRIDVQTAQQMHDAVMRELDTARTDIFIAVAAVADWRVAQAAGNKLKKQNDTDVPALSLTQNPDILAAVARRIDAPFCVGFAAETERLEEFGETKRQKKGIPLLVGNLGHQTFGRDDNEVALFDAAGITRLPRADKLTLARQIVAAIADRVQGARP</sequence>
<feature type="binding site" evidence="3">
    <location>
        <position position="437"/>
    </location>
    <ligand>
        <name>CTP</name>
        <dbReference type="ChEBI" id="CHEBI:37563"/>
    </ligand>
</feature>
<feature type="binding site" evidence="3">
    <location>
        <position position="377"/>
    </location>
    <ligand>
        <name>CTP</name>
        <dbReference type="ChEBI" id="CHEBI:37563"/>
    </ligand>
</feature>
<evidence type="ECO:0000256" key="2">
    <source>
        <dbReference type="ARBA" id="ARBA00023239"/>
    </source>
</evidence>
<feature type="region of interest" description="Phosphopantothenoylcysteine decarboxylase" evidence="3">
    <location>
        <begin position="1"/>
        <end position="286"/>
    </location>
</feature>
<dbReference type="SUPFAM" id="SSF102645">
    <property type="entry name" value="CoaB-like"/>
    <property type="match status" value="1"/>
</dbReference>
<keyword evidence="3" id="KW-0511">Multifunctional enzyme</keyword>
<keyword evidence="3 4" id="KW-0285">Flavoprotein</keyword>
<comment type="cofactor">
    <cofactor evidence="3">
        <name>Mg(2+)</name>
        <dbReference type="ChEBI" id="CHEBI:18420"/>
    </cofactor>
</comment>
<dbReference type="EC" id="4.1.1.36" evidence="3"/>
<feature type="domain" description="Flavoprotein" evidence="6">
    <location>
        <begin position="103"/>
        <end position="273"/>
    </location>
</feature>
<evidence type="ECO:0000256" key="5">
    <source>
        <dbReference type="SAM" id="MobiDB-lite"/>
    </source>
</evidence>
<feature type="binding site" evidence="3">
    <location>
        <position position="441"/>
    </location>
    <ligand>
        <name>CTP</name>
        <dbReference type="ChEBI" id="CHEBI:37563"/>
    </ligand>
</feature>
<dbReference type="Gene3D" id="3.40.50.1950">
    <property type="entry name" value="Flavin prenyltransferase-like"/>
    <property type="match status" value="1"/>
</dbReference>
<comment type="caution">
    <text evidence="3">Lacks conserved residue(s) required for the propagation of feature annotation.</text>
</comment>
<comment type="pathway">
    <text evidence="3 4">Cofactor biosynthesis; coenzyme A biosynthesis; CoA from (R)-pantothenate: step 3/5.</text>
</comment>
<dbReference type="GO" id="GO:0010181">
    <property type="term" value="F:FMN binding"/>
    <property type="evidence" value="ECO:0007669"/>
    <property type="project" value="UniProtKB-UniRule"/>
</dbReference>
<organism evidence="8 9">
    <name type="scientific">Ralstonia solanacearum (strain UW551)</name>
    <dbReference type="NCBI Taxonomy" id="342110"/>
    <lineage>
        <taxon>Bacteria</taxon>
        <taxon>Pseudomonadati</taxon>
        <taxon>Pseudomonadota</taxon>
        <taxon>Betaproteobacteria</taxon>
        <taxon>Burkholderiales</taxon>
        <taxon>Burkholderiaceae</taxon>
        <taxon>Ralstonia</taxon>
        <taxon>Ralstonia solanacearum species complex</taxon>
    </lineage>
</organism>
<keyword evidence="3 4" id="KW-0288">FMN</keyword>
<keyword evidence="1 3" id="KW-0210">Decarboxylase</keyword>
<feature type="binding site" evidence="3">
    <location>
        <position position="387"/>
    </location>
    <ligand>
        <name>CTP</name>
        <dbReference type="ChEBI" id="CHEBI:37563"/>
    </ligand>
</feature>
<comment type="catalytic activity">
    <reaction evidence="3 4">
        <text>N-[(R)-4-phosphopantothenoyl]-L-cysteine + H(+) = (R)-4'-phosphopantetheine + CO2</text>
        <dbReference type="Rhea" id="RHEA:16793"/>
        <dbReference type="ChEBI" id="CHEBI:15378"/>
        <dbReference type="ChEBI" id="CHEBI:16526"/>
        <dbReference type="ChEBI" id="CHEBI:59458"/>
        <dbReference type="ChEBI" id="CHEBI:61723"/>
        <dbReference type="EC" id="4.1.1.36"/>
    </reaction>
</comment>
<keyword evidence="2 3" id="KW-0456">Lyase</keyword>
<keyword evidence="3" id="KW-0460">Magnesium</keyword>
<dbReference type="PANTHER" id="PTHR14359:SF6">
    <property type="entry name" value="PHOSPHOPANTOTHENOYLCYSTEINE DECARBOXYLASE"/>
    <property type="match status" value="1"/>
</dbReference>
<feature type="domain" description="DNA/pantothenate metabolism flavoprotein C-terminal" evidence="7">
    <location>
        <begin position="282"/>
        <end position="491"/>
    </location>
</feature>
<dbReference type="GO" id="GO:0004633">
    <property type="term" value="F:phosphopantothenoylcysteine decarboxylase activity"/>
    <property type="evidence" value="ECO:0007669"/>
    <property type="project" value="UniProtKB-UniRule"/>
</dbReference>
<comment type="cofactor">
    <cofactor evidence="3">
        <name>FMN</name>
        <dbReference type="ChEBI" id="CHEBI:58210"/>
    </cofactor>
    <text evidence="3">Binds 1 FMN per subunit.</text>
</comment>
<feature type="binding site" evidence="3">
    <location>
        <begin position="405"/>
        <end position="408"/>
    </location>
    <ligand>
        <name>CTP</name>
        <dbReference type="ChEBI" id="CHEBI:37563"/>
    </ligand>
</feature>
<evidence type="ECO:0000313" key="9">
    <source>
        <dbReference type="Proteomes" id="UP000005933"/>
    </source>
</evidence>
<proteinExistence type="inferred from homology"/>
<comment type="function">
    <text evidence="3">Catalyzes two sequential steps in the biosynthesis of coenzyme A. In the first step cysteine is conjugated to 4'-phosphopantothenate to form 4-phosphopantothenoylcysteine. In the second step the latter compound is decarboxylated to form 4'-phosphopantotheine.</text>
</comment>
<feature type="binding site" evidence="3">
    <location>
        <position position="423"/>
    </location>
    <ligand>
        <name>CTP</name>
        <dbReference type="ChEBI" id="CHEBI:37563"/>
    </ligand>
</feature>
<keyword evidence="3" id="KW-0479">Metal-binding</keyword>
<protein>
    <recommendedName>
        <fullName evidence="3">Coenzyme A biosynthesis bifunctional protein CoaBC</fullName>
    </recommendedName>
    <alternativeName>
        <fullName evidence="3">DNA/pantothenate metabolism flavoprotein</fullName>
    </alternativeName>
    <alternativeName>
        <fullName evidence="3">Phosphopantothenoylcysteine synthetase/decarboxylase</fullName>
        <shortName evidence="3">PPCS-PPCDC</shortName>
    </alternativeName>
    <domain>
        <recommendedName>
            <fullName evidence="3">Phosphopantothenoylcysteine decarboxylase</fullName>
            <shortName evidence="3">PPC decarboxylase</shortName>
            <shortName evidence="3">PPC-DC</shortName>
            <ecNumber evidence="3">4.1.1.36</ecNumber>
        </recommendedName>
        <alternativeName>
            <fullName evidence="3">CoaC</fullName>
        </alternativeName>
    </domain>
    <domain>
        <recommendedName>
            <fullName evidence="3">Phosphopantothenate--cysteine ligase</fullName>
            <ecNumber evidence="3">6.3.2.5</ecNumber>
        </recommendedName>
        <alternativeName>
            <fullName evidence="3">CoaB</fullName>
        </alternativeName>
        <alternativeName>
            <fullName evidence="3">Phosphopantothenoylcysteine synthetase</fullName>
            <shortName evidence="3">PPC synthetase</shortName>
            <shortName evidence="3">PPC-S</shortName>
        </alternativeName>
    </domain>
</protein>
<dbReference type="Proteomes" id="UP000005933">
    <property type="component" value="Unassembled WGS sequence"/>
</dbReference>
<evidence type="ECO:0000256" key="4">
    <source>
        <dbReference type="RuleBase" id="RU364078"/>
    </source>
</evidence>
<dbReference type="EMBL" id="AAKL01000006">
    <property type="protein sequence ID" value="EAP74128.1"/>
    <property type="molecule type" value="Genomic_DNA"/>
</dbReference>
<evidence type="ECO:0000256" key="3">
    <source>
        <dbReference type="HAMAP-Rule" id="MF_02225"/>
    </source>
</evidence>
<gene>
    <name evidence="3" type="primary">coaBC</name>
    <name evidence="8" type="ORF">RRSL_03840</name>
</gene>
<feature type="region of interest" description="Phosphopantothenate--cysteine ligase" evidence="3">
    <location>
        <begin position="287"/>
        <end position="498"/>
    </location>
</feature>
<comment type="function">
    <text evidence="4">Catalyzes two steps in the biosynthesis of coenzyme A. In the first step cysteine is conjugated to 4'-phosphopantothenate to form 4-phosphopantothenoylcysteine, in the latter compound is decarboxylated to form 4'-phosphopantotheine.</text>
</comment>
<name>A0AB33VGZ6_RALSU</name>
<evidence type="ECO:0000259" key="6">
    <source>
        <dbReference type="Pfam" id="PF02441"/>
    </source>
</evidence>
<feature type="region of interest" description="Disordered" evidence="5">
    <location>
        <begin position="1"/>
        <end position="73"/>
    </location>
</feature>
<reference evidence="8 9" key="1">
    <citation type="journal article" date="2006" name="Mol. Plant Microbe Interact.">
        <title>Identification of open reading frames unique to a select agent: Ralstonia solanacearum race 3 biovar 2.</title>
        <authorList>
            <person name="Gabriel D.W."/>
            <person name="Allen C."/>
            <person name="Schell M."/>
            <person name="Denny T.P."/>
            <person name="Greenberg J.T."/>
            <person name="Duan Y.P."/>
            <person name="Flores-Cruz Z."/>
            <person name="Huang Q."/>
            <person name="Clifford J.M."/>
            <person name="Presting G."/>
            <person name="Gonzalez E.T."/>
            <person name="Reddy J."/>
            <person name="Elphinstone J."/>
            <person name="Swanson J."/>
            <person name="Yao J."/>
            <person name="Mulholland V."/>
            <person name="Liu L."/>
            <person name="Farmerie W."/>
            <person name="Patnaikuni M."/>
            <person name="Balogh B."/>
            <person name="Norman D."/>
            <person name="Alvarez A."/>
            <person name="Castillo J.A."/>
            <person name="Jones J."/>
            <person name="Saddler G."/>
            <person name="Walunas T."/>
            <person name="Zhukov A."/>
            <person name="Mikhailova N."/>
        </authorList>
    </citation>
    <scope>NUCLEOTIDE SEQUENCE [LARGE SCALE GENOMIC DNA]</scope>
    <source>
        <strain evidence="8 9">UW551</strain>
    </source>
</reference>
<dbReference type="Gene3D" id="3.40.50.10300">
    <property type="entry name" value="CoaB-like"/>
    <property type="match status" value="1"/>
</dbReference>
<dbReference type="GO" id="GO:0071513">
    <property type="term" value="C:phosphopantothenoylcysteine decarboxylase complex"/>
    <property type="evidence" value="ECO:0007669"/>
    <property type="project" value="TreeGrafter"/>
</dbReference>
<dbReference type="NCBIfam" id="TIGR00521">
    <property type="entry name" value="coaBC_dfp"/>
    <property type="match status" value="1"/>
</dbReference>
<dbReference type="InterPro" id="IPR035929">
    <property type="entry name" value="CoaB-like_sf"/>
</dbReference>
<comment type="similarity">
    <text evidence="3 4">In the C-terminal section; belongs to the PPC synthetase family.</text>
</comment>
<dbReference type="GO" id="GO:0046872">
    <property type="term" value="F:metal ion binding"/>
    <property type="evidence" value="ECO:0007669"/>
    <property type="project" value="UniProtKB-KW"/>
</dbReference>
<dbReference type="Pfam" id="PF04127">
    <property type="entry name" value="DFP"/>
    <property type="match status" value="1"/>
</dbReference>
<dbReference type="SUPFAM" id="SSF52507">
    <property type="entry name" value="Homo-oligomeric flavin-containing Cys decarboxylases, HFCD"/>
    <property type="match status" value="1"/>
</dbReference>
<evidence type="ECO:0000259" key="7">
    <source>
        <dbReference type="Pfam" id="PF04127"/>
    </source>
</evidence>
<feature type="active site" description="Proton donor" evidence="3">
    <location>
        <position position="255"/>
    </location>
</feature>
<dbReference type="GO" id="GO:0015941">
    <property type="term" value="P:pantothenate catabolic process"/>
    <property type="evidence" value="ECO:0007669"/>
    <property type="project" value="InterPro"/>
</dbReference>
<dbReference type="Pfam" id="PF02441">
    <property type="entry name" value="Flavoprotein"/>
    <property type="match status" value="1"/>
</dbReference>
<dbReference type="PANTHER" id="PTHR14359">
    <property type="entry name" value="HOMO-OLIGOMERIC FLAVIN CONTAINING CYS DECARBOXYLASE FAMILY"/>
    <property type="match status" value="1"/>
</dbReference>
<dbReference type="InterPro" id="IPR036551">
    <property type="entry name" value="Flavin_trans-like"/>
</dbReference>
<dbReference type="AlphaFoldDB" id="A0AB33VGZ6"/>
<comment type="catalytic activity">
    <reaction evidence="3 4">
        <text>(R)-4'-phosphopantothenate + L-cysteine + CTP = N-[(R)-4-phosphopantothenoyl]-L-cysteine + CMP + diphosphate + H(+)</text>
        <dbReference type="Rhea" id="RHEA:19397"/>
        <dbReference type="ChEBI" id="CHEBI:10986"/>
        <dbReference type="ChEBI" id="CHEBI:15378"/>
        <dbReference type="ChEBI" id="CHEBI:33019"/>
        <dbReference type="ChEBI" id="CHEBI:35235"/>
        <dbReference type="ChEBI" id="CHEBI:37563"/>
        <dbReference type="ChEBI" id="CHEBI:59458"/>
        <dbReference type="ChEBI" id="CHEBI:60377"/>
        <dbReference type="EC" id="6.3.2.5"/>
    </reaction>
</comment>
<evidence type="ECO:0000256" key="1">
    <source>
        <dbReference type="ARBA" id="ARBA00022793"/>
    </source>
</evidence>
<dbReference type="EC" id="6.3.2.5" evidence="3"/>
<comment type="pathway">
    <text evidence="3 4">Cofactor biosynthesis; coenzyme A biosynthesis; CoA from (R)-pantothenate: step 2/5.</text>
</comment>